<feature type="non-terminal residue" evidence="1">
    <location>
        <position position="94"/>
    </location>
</feature>
<organism evidence="1">
    <name type="scientific">marine sediment metagenome</name>
    <dbReference type="NCBI Taxonomy" id="412755"/>
    <lineage>
        <taxon>unclassified sequences</taxon>
        <taxon>metagenomes</taxon>
        <taxon>ecological metagenomes</taxon>
    </lineage>
</organism>
<dbReference type="AlphaFoldDB" id="X1IWL4"/>
<name>X1IWL4_9ZZZZ</name>
<reference evidence="1" key="1">
    <citation type="journal article" date="2014" name="Front. Microbiol.">
        <title>High frequency of phylogenetically diverse reductive dehalogenase-homologous genes in deep subseafloor sedimentary metagenomes.</title>
        <authorList>
            <person name="Kawai M."/>
            <person name="Futagami T."/>
            <person name="Toyoda A."/>
            <person name="Takaki Y."/>
            <person name="Nishi S."/>
            <person name="Hori S."/>
            <person name="Arai W."/>
            <person name="Tsubouchi T."/>
            <person name="Morono Y."/>
            <person name="Uchiyama I."/>
            <person name="Ito T."/>
            <person name="Fujiyama A."/>
            <person name="Inagaki F."/>
            <person name="Takami H."/>
        </authorList>
    </citation>
    <scope>NUCLEOTIDE SEQUENCE</scope>
    <source>
        <strain evidence="1">Expedition CK06-06</strain>
    </source>
</reference>
<protein>
    <submittedName>
        <fullName evidence="1">Uncharacterized protein</fullName>
    </submittedName>
</protein>
<proteinExistence type="predicted"/>
<accession>X1IWL4</accession>
<sequence>MVGNFLEQISETLNQLDQLRKSLREIPTQRNINCTHEEIHKNPPTWIYKPRFKPKFKLIPQKLKREFIQLVDSINLHLKKFSPDNLTNLLDILD</sequence>
<gene>
    <name evidence="1" type="ORF">S03H2_68740</name>
</gene>
<dbReference type="EMBL" id="BARU01045249">
    <property type="protein sequence ID" value="GAH86112.1"/>
    <property type="molecule type" value="Genomic_DNA"/>
</dbReference>
<comment type="caution">
    <text evidence="1">The sequence shown here is derived from an EMBL/GenBank/DDBJ whole genome shotgun (WGS) entry which is preliminary data.</text>
</comment>
<evidence type="ECO:0000313" key="1">
    <source>
        <dbReference type="EMBL" id="GAH86112.1"/>
    </source>
</evidence>